<evidence type="ECO:0000313" key="2">
    <source>
        <dbReference type="Proteomes" id="UP000295805"/>
    </source>
</evidence>
<protein>
    <submittedName>
        <fullName evidence="1">Uncharacterized protein</fullName>
    </submittedName>
</protein>
<gene>
    <name evidence="1" type="ORF">EDD19_1059</name>
</gene>
<name>A0A4R3ZW89_9ACTN</name>
<dbReference type="Proteomes" id="UP000295805">
    <property type="component" value="Unassembled WGS sequence"/>
</dbReference>
<sequence>MTEMATLRGMKDSKVRKRERRAAFLAGAGSLMDLSGQTTYANAKAMYPTQSTGMGYSLTRMNDVMLRASMPSSKRS</sequence>
<accession>A0A4R3ZW89</accession>
<organism evidence="1 2">
    <name type="scientific">Dietzia cinnamea</name>
    <dbReference type="NCBI Taxonomy" id="321318"/>
    <lineage>
        <taxon>Bacteria</taxon>
        <taxon>Bacillati</taxon>
        <taxon>Actinomycetota</taxon>
        <taxon>Actinomycetes</taxon>
        <taxon>Mycobacteriales</taxon>
        <taxon>Dietziaceae</taxon>
        <taxon>Dietzia</taxon>
    </lineage>
</organism>
<proteinExistence type="predicted"/>
<dbReference type="AlphaFoldDB" id="A0A4R3ZW89"/>
<reference evidence="1 2" key="1">
    <citation type="submission" date="2019-03" db="EMBL/GenBank/DDBJ databases">
        <title>Root nodule microbial communities of legume samples collected from USA, Mexico and Botswana.</title>
        <authorList>
            <person name="Hirsch A."/>
        </authorList>
    </citation>
    <scope>NUCLEOTIDE SEQUENCE [LARGE SCALE GENOMIC DNA]</scope>
    <source>
        <strain evidence="1 2">55</strain>
    </source>
</reference>
<comment type="caution">
    <text evidence="1">The sequence shown here is derived from an EMBL/GenBank/DDBJ whole genome shotgun (WGS) entry which is preliminary data.</text>
</comment>
<evidence type="ECO:0000313" key="1">
    <source>
        <dbReference type="EMBL" id="TCW24951.1"/>
    </source>
</evidence>
<dbReference type="EMBL" id="SMCX01000005">
    <property type="protein sequence ID" value="TCW24951.1"/>
    <property type="molecule type" value="Genomic_DNA"/>
</dbReference>